<keyword evidence="2" id="KW-1185">Reference proteome</keyword>
<dbReference type="AlphaFoldDB" id="A0A1Y1UDG7"/>
<name>A0A1Y1UDG7_9TREE</name>
<gene>
    <name evidence="1" type="ORF">BD324DRAFT_630059</name>
</gene>
<evidence type="ECO:0000313" key="2">
    <source>
        <dbReference type="Proteomes" id="UP000193218"/>
    </source>
</evidence>
<reference evidence="1 2" key="1">
    <citation type="submission" date="2017-03" db="EMBL/GenBank/DDBJ databases">
        <title>Widespread Adenine N6-methylation of Active Genes in Fungi.</title>
        <authorList>
            <consortium name="DOE Joint Genome Institute"/>
            <person name="Mondo S.J."/>
            <person name="Dannebaum R.O."/>
            <person name="Kuo R.C."/>
            <person name="Louie K.B."/>
            <person name="Bewick A.J."/>
            <person name="Labutti K."/>
            <person name="Haridas S."/>
            <person name="Kuo A."/>
            <person name="Salamov A."/>
            <person name="Ahrendt S.R."/>
            <person name="Lau R."/>
            <person name="Bowen B.P."/>
            <person name="Lipzen A."/>
            <person name="Sullivan W."/>
            <person name="Andreopoulos W.B."/>
            <person name="Clum A."/>
            <person name="Lindquist E."/>
            <person name="Daum C."/>
            <person name="Northen T.R."/>
            <person name="Ramamoorthy G."/>
            <person name="Schmitz R.J."/>
            <person name="Gryganskyi A."/>
            <person name="Culley D."/>
            <person name="Magnuson J."/>
            <person name="James T.Y."/>
            <person name="O'Malley M.A."/>
            <person name="Stajich J.E."/>
            <person name="Spatafora J.W."/>
            <person name="Visel A."/>
            <person name="Grigoriev I.V."/>
        </authorList>
    </citation>
    <scope>NUCLEOTIDE SEQUENCE [LARGE SCALE GENOMIC DNA]</scope>
    <source>
        <strain evidence="1 2">NRRL Y-17943</strain>
    </source>
</reference>
<dbReference type="GeneID" id="33558097"/>
<sequence length="61" mass="7087">MRIYPSTALSLHVFCLRHEVGRWLVSLLCIVLQLGHLDFIRLKSRRPLEHPVVDLDPITIV</sequence>
<dbReference type="EMBL" id="NBSH01000009">
    <property type="protein sequence ID" value="ORX36073.1"/>
    <property type="molecule type" value="Genomic_DNA"/>
</dbReference>
<dbReference type="RefSeq" id="XP_021870202.1">
    <property type="nucleotide sequence ID" value="XM_022016288.1"/>
</dbReference>
<dbReference type="InParanoid" id="A0A1Y1UDG7"/>
<dbReference type="Proteomes" id="UP000193218">
    <property type="component" value="Unassembled WGS sequence"/>
</dbReference>
<accession>A0A1Y1UDG7</accession>
<evidence type="ECO:0000313" key="1">
    <source>
        <dbReference type="EMBL" id="ORX36073.1"/>
    </source>
</evidence>
<organism evidence="1 2">
    <name type="scientific">Kockovaella imperatae</name>
    <dbReference type="NCBI Taxonomy" id="4999"/>
    <lineage>
        <taxon>Eukaryota</taxon>
        <taxon>Fungi</taxon>
        <taxon>Dikarya</taxon>
        <taxon>Basidiomycota</taxon>
        <taxon>Agaricomycotina</taxon>
        <taxon>Tremellomycetes</taxon>
        <taxon>Tremellales</taxon>
        <taxon>Cuniculitremaceae</taxon>
        <taxon>Kockovaella</taxon>
    </lineage>
</organism>
<comment type="caution">
    <text evidence="1">The sequence shown here is derived from an EMBL/GenBank/DDBJ whole genome shotgun (WGS) entry which is preliminary data.</text>
</comment>
<proteinExistence type="predicted"/>
<protein>
    <submittedName>
        <fullName evidence="1">Uncharacterized protein</fullName>
    </submittedName>
</protein>